<dbReference type="Gene3D" id="1.10.10.60">
    <property type="entry name" value="Homeodomain-like"/>
    <property type="match status" value="1"/>
</dbReference>
<comment type="caution">
    <text evidence="5">The sequence shown here is derived from an EMBL/GenBank/DDBJ whole genome shotgun (WGS) entry which is preliminary data.</text>
</comment>
<keyword evidence="6" id="KW-1185">Reference proteome</keyword>
<protein>
    <submittedName>
        <fullName evidence="5">AraC family transcriptional regulator</fullName>
    </submittedName>
</protein>
<organism evidence="5 6">
    <name type="scientific">Pseudonocardia acidicola</name>
    <dbReference type="NCBI Taxonomy" id="2724939"/>
    <lineage>
        <taxon>Bacteria</taxon>
        <taxon>Bacillati</taxon>
        <taxon>Actinomycetota</taxon>
        <taxon>Actinomycetes</taxon>
        <taxon>Pseudonocardiales</taxon>
        <taxon>Pseudonocardiaceae</taxon>
        <taxon>Pseudonocardia</taxon>
    </lineage>
</organism>
<dbReference type="EMBL" id="JAAXLA010000005">
    <property type="protein sequence ID" value="NMH96630.1"/>
    <property type="molecule type" value="Genomic_DNA"/>
</dbReference>
<dbReference type="RefSeq" id="WP_169380007.1">
    <property type="nucleotide sequence ID" value="NZ_JAAXLA010000005.1"/>
</dbReference>
<evidence type="ECO:0000256" key="2">
    <source>
        <dbReference type="ARBA" id="ARBA00023125"/>
    </source>
</evidence>
<evidence type="ECO:0000313" key="5">
    <source>
        <dbReference type="EMBL" id="NMH96630.1"/>
    </source>
</evidence>
<dbReference type="PANTHER" id="PTHR46796">
    <property type="entry name" value="HTH-TYPE TRANSCRIPTIONAL ACTIVATOR RHAS-RELATED"/>
    <property type="match status" value="1"/>
</dbReference>
<proteinExistence type="predicted"/>
<evidence type="ECO:0000313" key="6">
    <source>
        <dbReference type="Proteomes" id="UP000820669"/>
    </source>
</evidence>
<feature type="domain" description="HTH araC/xylS-type" evidence="4">
    <location>
        <begin position="221"/>
        <end position="321"/>
    </location>
</feature>
<name>A0ABX1S697_9PSEU</name>
<evidence type="ECO:0000256" key="3">
    <source>
        <dbReference type="ARBA" id="ARBA00023163"/>
    </source>
</evidence>
<dbReference type="SMART" id="SM00342">
    <property type="entry name" value="HTH_ARAC"/>
    <property type="match status" value="1"/>
</dbReference>
<dbReference type="PANTHER" id="PTHR46796:SF6">
    <property type="entry name" value="ARAC SUBFAMILY"/>
    <property type="match status" value="1"/>
</dbReference>
<dbReference type="SUPFAM" id="SSF46689">
    <property type="entry name" value="Homeodomain-like"/>
    <property type="match status" value="1"/>
</dbReference>
<dbReference type="InterPro" id="IPR018060">
    <property type="entry name" value="HTH_AraC"/>
</dbReference>
<dbReference type="Pfam" id="PF12833">
    <property type="entry name" value="HTH_18"/>
    <property type="match status" value="1"/>
</dbReference>
<evidence type="ECO:0000256" key="1">
    <source>
        <dbReference type="ARBA" id="ARBA00023015"/>
    </source>
</evidence>
<sequence>MDVREAEPLARYQAMRTRDADEAEQVVSRAYVPHHLRTWGPVDARLNLATSSRLAFGYLTYGGEVELRVPPMISCYHLNLTVRGKTSVRHGRANTTTTGARSGVLLSPQNESVLTWSPDATQFAVKIPVASLRAQLSCLLHEPAEAPSCELHLDLTAAAGTGLLSAATFLAHQLDTGGTSDLVREQLESYLLTQLLLAAEHSYSARLRNSTTGPVGRVQLDEALDYIECHPERALGIAELAAAVGTTAAALQATFEKELGVRPEAYVRDVRLNRAHAQLREGRPGDSVESVARRWGFVDIARFRAEYSTRYGGYPGRPAPG</sequence>
<evidence type="ECO:0000259" key="4">
    <source>
        <dbReference type="PROSITE" id="PS01124"/>
    </source>
</evidence>
<dbReference type="InterPro" id="IPR035418">
    <property type="entry name" value="AraC-bd_2"/>
</dbReference>
<keyword evidence="1" id="KW-0805">Transcription regulation</keyword>
<keyword evidence="3" id="KW-0804">Transcription</keyword>
<accession>A0ABX1S697</accession>
<dbReference type="Pfam" id="PF14525">
    <property type="entry name" value="AraC_binding_2"/>
    <property type="match status" value="1"/>
</dbReference>
<dbReference type="InterPro" id="IPR050204">
    <property type="entry name" value="AraC_XylS_family_regulators"/>
</dbReference>
<dbReference type="Proteomes" id="UP000820669">
    <property type="component" value="Unassembled WGS sequence"/>
</dbReference>
<dbReference type="PROSITE" id="PS01124">
    <property type="entry name" value="HTH_ARAC_FAMILY_2"/>
    <property type="match status" value="1"/>
</dbReference>
<gene>
    <name evidence="5" type="ORF">HF526_04770</name>
</gene>
<keyword evidence="2" id="KW-0238">DNA-binding</keyword>
<reference evidence="5 6" key="1">
    <citation type="submission" date="2020-04" db="EMBL/GenBank/DDBJ databases">
        <authorList>
            <person name="Klaysubun C."/>
            <person name="Duangmal K."/>
            <person name="Lipun K."/>
        </authorList>
    </citation>
    <scope>NUCLEOTIDE SEQUENCE [LARGE SCALE GENOMIC DNA]</scope>
    <source>
        <strain evidence="5 6">K10HN5</strain>
    </source>
</reference>
<dbReference type="InterPro" id="IPR009057">
    <property type="entry name" value="Homeodomain-like_sf"/>
</dbReference>